<proteinExistence type="inferred from homology"/>
<reference evidence="11 12" key="1">
    <citation type="submission" date="2018-08" db="EMBL/GenBank/DDBJ databases">
        <title>Flavobacterium tibetense sp. nov., isolated from a wetland YonghuCo on Tibetan Plateau.</title>
        <authorList>
            <person name="Phurbu D."/>
            <person name="Lu H."/>
            <person name="Xing P."/>
        </authorList>
    </citation>
    <scope>NUCLEOTIDE SEQUENCE [LARGE SCALE GENOMIC DNA]</scope>
    <source>
        <strain evidence="11 12">DJC</strain>
    </source>
</reference>
<evidence type="ECO:0000256" key="2">
    <source>
        <dbReference type="ARBA" id="ARBA00022448"/>
    </source>
</evidence>
<organism evidence="11 12">
    <name type="scientific">Pseudotabrizicola alkalilacus</name>
    <dbReference type="NCBI Taxonomy" id="2305252"/>
    <lineage>
        <taxon>Bacteria</taxon>
        <taxon>Pseudomonadati</taxon>
        <taxon>Pseudomonadota</taxon>
        <taxon>Alphaproteobacteria</taxon>
        <taxon>Rhodobacterales</taxon>
        <taxon>Paracoccaceae</taxon>
        <taxon>Pseudotabrizicola</taxon>
    </lineage>
</organism>
<keyword evidence="5 9" id="KW-0812">Transmembrane</keyword>
<comment type="similarity">
    <text evidence="8 9">Belongs to the TRAP transporter small permease family.</text>
</comment>
<dbReference type="GO" id="GO:0022857">
    <property type="term" value="F:transmembrane transporter activity"/>
    <property type="evidence" value="ECO:0007669"/>
    <property type="project" value="UniProtKB-UniRule"/>
</dbReference>
<evidence type="ECO:0000256" key="4">
    <source>
        <dbReference type="ARBA" id="ARBA00022519"/>
    </source>
</evidence>
<dbReference type="Proteomes" id="UP000284547">
    <property type="component" value="Unassembled WGS sequence"/>
</dbReference>
<keyword evidence="3" id="KW-1003">Cell membrane</keyword>
<dbReference type="EMBL" id="QWEY01000021">
    <property type="protein sequence ID" value="RGP35169.1"/>
    <property type="molecule type" value="Genomic_DNA"/>
</dbReference>
<comment type="subunit">
    <text evidence="9">The complex comprises the extracytoplasmic solute receptor protein and the two transmembrane proteins.</text>
</comment>
<feature type="transmembrane region" description="Helical" evidence="9">
    <location>
        <begin position="127"/>
        <end position="150"/>
    </location>
</feature>
<keyword evidence="2 9" id="KW-0813">Transport</keyword>
<evidence type="ECO:0000313" key="12">
    <source>
        <dbReference type="Proteomes" id="UP000284547"/>
    </source>
</evidence>
<evidence type="ECO:0000256" key="6">
    <source>
        <dbReference type="ARBA" id="ARBA00022989"/>
    </source>
</evidence>
<dbReference type="PANTHER" id="PTHR35011">
    <property type="entry name" value="2,3-DIKETO-L-GULONATE TRAP TRANSPORTER SMALL PERMEASE PROTEIN YIAM"/>
    <property type="match status" value="1"/>
</dbReference>
<evidence type="ECO:0000259" key="10">
    <source>
        <dbReference type="Pfam" id="PF04290"/>
    </source>
</evidence>
<keyword evidence="12" id="KW-1185">Reference proteome</keyword>
<dbReference type="GO" id="GO:0015740">
    <property type="term" value="P:C4-dicarboxylate transport"/>
    <property type="evidence" value="ECO:0007669"/>
    <property type="project" value="TreeGrafter"/>
</dbReference>
<feature type="transmembrane region" description="Helical" evidence="9">
    <location>
        <begin position="7"/>
        <end position="29"/>
    </location>
</feature>
<keyword evidence="6 9" id="KW-1133">Transmembrane helix</keyword>
<dbReference type="RefSeq" id="WP_118156160.1">
    <property type="nucleotide sequence ID" value="NZ_QWEY01000021.1"/>
</dbReference>
<evidence type="ECO:0000256" key="3">
    <source>
        <dbReference type="ARBA" id="ARBA00022475"/>
    </source>
</evidence>
<evidence type="ECO:0000256" key="7">
    <source>
        <dbReference type="ARBA" id="ARBA00023136"/>
    </source>
</evidence>
<feature type="transmembrane region" description="Helical" evidence="9">
    <location>
        <begin position="49"/>
        <end position="66"/>
    </location>
</feature>
<dbReference type="InterPro" id="IPR007387">
    <property type="entry name" value="TRAP_DctQ"/>
</dbReference>
<comment type="caution">
    <text evidence="11">The sequence shown here is derived from an EMBL/GenBank/DDBJ whole genome shotgun (WGS) entry which is preliminary data.</text>
</comment>
<protein>
    <recommendedName>
        <fullName evidence="9">TRAP transporter small permease protein</fullName>
    </recommendedName>
</protein>
<comment type="subcellular location">
    <subcellularLocation>
        <location evidence="1 9">Cell inner membrane</location>
        <topology evidence="1 9">Multi-pass membrane protein</topology>
    </subcellularLocation>
</comment>
<dbReference type="OrthoDB" id="7843639at2"/>
<evidence type="ECO:0000256" key="9">
    <source>
        <dbReference type="RuleBase" id="RU369079"/>
    </source>
</evidence>
<accession>A0A411YWP9</accession>
<evidence type="ECO:0000256" key="8">
    <source>
        <dbReference type="ARBA" id="ARBA00038436"/>
    </source>
</evidence>
<keyword evidence="7 9" id="KW-0472">Membrane</keyword>
<feature type="domain" description="Tripartite ATP-independent periplasmic transporters DctQ component" evidence="10">
    <location>
        <begin position="23"/>
        <end position="148"/>
    </location>
</feature>
<keyword evidence="4 9" id="KW-0997">Cell inner membrane</keyword>
<dbReference type="GO" id="GO:0005886">
    <property type="term" value="C:plasma membrane"/>
    <property type="evidence" value="ECO:0007669"/>
    <property type="project" value="UniProtKB-SubCell"/>
</dbReference>
<comment type="function">
    <text evidence="9">Part of the tripartite ATP-independent periplasmic (TRAP) transport system.</text>
</comment>
<dbReference type="InterPro" id="IPR055348">
    <property type="entry name" value="DctQ"/>
</dbReference>
<dbReference type="Pfam" id="PF04290">
    <property type="entry name" value="DctQ"/>
    <property type="match status" value="1"/>
</dbReference>
<feature type="transmembrane region" description="Helical" evidence="9">
    <location>
        <begin position="86"/>
        <end position="107"/>
    </location>
</feature>
<gene>
    <name evidence="11" type="ORF">D1012_21430</name>
</gene>
<sequence>MKTIDRWIWRLVDAVLLIAITGMIGLIALQVVSRLWGSSVPWTEELSRFLFIWTIWFGVAASFRTGQHPAVTLLSDLVTHPARRRVIDLIPAVAAAVLFAIVAYHGWSLLAQQIRFGETSPILRVGMWLATLPLVLGSALAVIGALIHGVQGSDYTHAIKEARK</sequence>
<evidence type="ECO:0000313" key="11">
    <source>
        <dbReference type="EMBL" id="RGP35169.1"/>
    </source>
</evidence>
<dbReference type="PANTHER" id="PTHR35011:SF2">
    <property type="entry name" value="2,3-DIKETO-L-GULONATE TRAP TRANSPORTER SMALL PERMEASE PROTEIN YIAM"/>
    <property type="match status" value="1"/>
</dbReference>
<name>A0A411YWP9_9RHOB</name>
<evidence type="ECO:0000256" key="1">
    <source>
        <dbReference type="ARBA" id="ARBA00004429"/>
    </source>
</evidence>
<dbReference type="AlphaFoldDB" id="A0A411YWP9"/>
<evidence type="ECO:0000256" key="5">
    <source>
        <dbReference type="ARBA" id="ARBA00022692"/>
    </source>
</evidence>